<comment type="caution">
    <text evidence="1">The sequence shown here is derived from an EMBL/GenBank/DDBJ whole genome shotgun (WGS) entry which is preliminary data.</text>
</comment>
<gene>
    <name evidence="1" type="ORF">BV25DRAFT_1913094</name>
</gene>
<sequence length="333" mass="36034">MSALSGVFKPSKIPAFPRTLVWKALVARARAELNIHPRTGVPGLLKVADDAHLKALDYLKAAFTHFAEAAIITSEVIPKHAQFSSAHPEERDSIALRANESLRILATLAMPLQFDSGEKPQDVKVEESSALPHGPQLRVNNSDRTTTLVHRKSIARMGASGSESEGTQYEDIRSSSSMSSRMSSRVSSRVSSPYTSASQAPSSAGSNRGIRTHSTITNVHYSREVRDLRLSTSHSTTPSDSEGEYLSHRVDTPASISSGRISAKSVLTISSSKTTMNQYLAPPTRSHTRRPDHASDTYRGPPTVAAASLRSTVVSDRSVSSEDDWGPYGLRLS</sequence>
<evidence type="ECO:0000313" key="2">
    <source>
        <dbReference type="Proteomes" id="UP000814140"/>
    </source>
</evidence>
<reference evidence="1" key="2">
    <citation type="journal article" date="2022" name="New Phytol.">
        <title>Evolutionary transition to the ectomycorrhizal habit in the genomes of a hyperdiverse lineage of mushroom-forming fungi.</title>
        <authorList>
            <person name="Looney B."/>
            <person name="Miyauchi S."/>
            <person name="Morin E."/>
            <person name="Drula E."/>
            <person name="Courty P.E."/>
            <person name="Kohler A."/>
            <person name="Kuo A."/>
            <person name="LaButti K."/>
            <person name="Pangilinan J."/>
            <person name="Lipzen A."/>
            <person name="Riley R."/>
            <person name="Andreopoulos W."/>
            <person name="He G."/>
            <person name="Johnson J."/>
            <person name="Nolan M."/>
            <person name="Tritt A."/>
            <person name="Barry K.W."/>
            <person name="Grigoriev I.V."/>
            <person name="Nagy L.G."/>
            <person name="Hibbett D."/>
            <person name="Henrissat B."/>
            <person name="Matheny P.B."/>
            <person name="Labbe J."/>
            <person name="Martin F.M."/>
        </authorList>
    </citation>
    <scope>NUCLEOTIDE SEQUENCE</scope>
    <source>
        <strain evidence="1">HHB10654</strain>
    </source>
</reference>
<evidence type="ECO:0000313" key="1">
    <source>
        <dbReference type="EMBL" id="KAI0066341.1"/>
    </source>
</evidence>
<accession>A0ACB8TD88</accession>
<dbReference type="Proteomes" id="UP000814140">
    <property type="component" value="Unassembled WGS sequence"/>
</dbReference>
<protein>
    <submittedName>
        <fullName evidence="1">Uncharacterized protein</fullName>
    </submittedName>
</protein>
<name>A0ACB8TD88_9AGAM</name>
<dbReference type="EMBL" id="MU277193">
    <property type="protein sequence ID" value="KAI0066341.1"/>
    <property type="molecule type" value="Genomic_DNA"/>
</dbReference>
<reference evidence="1" key="1">
    <citation type="submission" date="2021-03" db="EMBL/GenBank/DDBJ databases">
        <authorList>
            <consortium name="DOE Joint Genome Institute"/>
            <person name="Ahrendt S."/>
            <person name="Looney B.P."/>
            <person name="Miyauchi S."/>
            <person name="Morin E."/>
            <person name="Drula E."/>
            <person name="Courty P.E."/>
            <person name="Chicoki N."/>
            <person name="Fauchery L."/>
            <person name="Kohler A."/>
            <person name="Kuo A."/>
            <person name="Labutti K."/>
            <person name="Pangilinan J."/>
            <person name="Lipzen A."/>
            <person name="Riley R."/>
            <person name="Andreopoulos W."/>
            <person name="He G."/>
            <person name="Johnson J."/>
            <person name="Barry K.W."/>
            <person name="Grigoriev I.V."/>
            <person name="Nagy L."/>
            <person name="Hibbett D."/>
            <person name="Henrissat B."/>
            <person name="Matheny P.B."/>
            <person name="Labbe J."/>
            <person name="Martin F."/>
        </authorList>
    </citation>
    <scope>NUCLEOTIDE SEQUENCE</scope>
    <source>
        <strain evidence="1">HHB10654</strain>
    </source>
</reference>
<organism evidence="1 2">
    <name type="scientific">Artomyces pyxidatus</name>
    <dbReference type="NCBI Taxonomy" id="48021"/>
    <lineage>
        <taxon>Eukaryota</taxon>
        <taxon>Fungi</taxon>
        <taxon>Dikarya</taxon>
        <taxon>Basidiomycota</taxon>
        <taxon>Agaricomycotina</taxon>
        <taxon>Agaricomycetes</taxon>
        <taxon>Russulales</taxon>
        <taxon>Auriscalpiaceae</taxon>
        <taxon>Artomyces</taxon>
    </lineage>
</organism>
<keyword evidence="2" id="KW-1185">Reference proteome</keyword>
<proteinExistence type="predicted"/>